<name>A0ABR0T4V9_9HYPO</name>
<sequence length="262" mass="29230">MSSEQQSNRLTGAEYCSGVSPLSSTEHCLHFAMFYRPCSNHHRPSRPSLNGNNNNINNNNHQLPQALRSSPFPFQFESSPVPPGLCTLPSQDRIFLAPRYTLFRLVYEYPEQRPGSSSSSSSITPLREYKLFLLTSATPTPVRGIYFHVAGTPADPNGMTYIETVGSLPERQSTPLGTVAPENFTRFRNLCRRIPAPPCQFDGTRPMLAWAPRRHSREWTQDVIRLTTAASVLDVAVREEELNADATEGPGRKGGCDVLNFF</sequence>
<dbReference type="Pfam" id="PF20174">
    <property type="entry name" value="DUF6540"/>
    <property type="match status" value="1"/>
</dbReference>
<dbReference type="Proteomes" id="UP001338125">
    <property type="component" value="Unassembled WGS sequence"/>
</dbReference>
<protein>
    <submittedName>
        <fullName evidence="1">Uncharacterized protein</fullName>
    </submittedName>
</protein>
<comment type="caution">
    <text evidence="1">The sequence shown here is derived from an EMBL/GenBank/DDBJ whole genome shotgun (WGS) entry which is preliminary data.</text>
</comment>
<organism evidence="1 2">
    <name type="scientific">Cladobotryum mycophilum</name>
    <dbReference type="NCBI Taxonomy" id="491253"/>
    <lineage>
        <taxon>Eukaryota</taxon>
        <taxon>Fungi</taxon>
        <taxon>Dikarya</taxon>
        <taxon>Ascomycota</taxon>
        <taxon>Pezizomycotina</taxon>
        <taxon>Sordariomycetes</taxon>
        <taxon>Hypocreomycetidae</taxon>
        <taxon>Hypocreales</taxon>
        <taxon>Hypocreaceae</taxon>
        <taxon>Cladobotryum</taxon>
    </lineage>
</organism>
<gene>
    <name evidence="1" type="ORF">PT974_01355</name>
</gene>
<keyword evidence="2" id="KW-1185">Reference proteome</keyword>
<dbReference type="EMBL" id="JAVFKD010000001">
    <property type="protein sequence ID" value="KAK5998971.1"/>
    <property type="molecule type" value="Genomic_DNA"/>
</dbReference>
<reference evidence="1 2" key="1">
    <citation type="submission" date="2024-01" db="EMBL/GenBank/DDBJ databases">
        <title>Complete genome of Cladobotryum mycophilum ATHUM6906.</title>
        <authorList>
            <person name="Christinaki A.C."/>
            <person name="Myridakis A.I."/>
            <person name="Kouvelis V.N."/>
        </authorList>
    </citation>
    <scope>NUCLEOTIDE SEQUENCE [LARGE SCALE GENOMIC DNA]</scope>
    <source>
        <strain evidence="1 2">ATHUM6906</strain>
    </source>
</reference>
<proteinExistence type="predicted"/>
<accession>A0ABR0T4V9</accession>
<evidence type="ECO:0000313" key="1">
    <source>
        <dbReference type="EMBL" id="KAK5998971.1"/>
    </source>
</evidence>
<dbReference type="InterPro" id="IPR046670">
    <property type="entry name" value="DUF6540"/>
</dbReference>
<evidence type="ECO:0000313" key="2">
    <source>
        <dbReference type="Proteomes" id="UP001338125"/>
    </source>
</evidence>